<feature type="domain" description="MHYT" evidence="3">
    <location>
        <begin position="12"/>
        <end position="203"/>
    </location>
</feature>
<evidence type="ECO:0000259" key="3">
    <source>
        <dbReference type="PROSITE" id="PS50924"/>
    </source>
</evidence>
<keyword evidence="1" id="KW-0812">Transmembrane</keyword>
<feature type="transmembrane region" description="Helical" evidence="1">
    <location>
        <begin position="50"/>
        <end position="74"/>
    </location>
</feature>
<feature type="transmembrane region" description="Helical" evidence="1">
    <location>
        <begin position="179"/>
        <end position="200"/>
    </location>
</feature>
<evidence type="ECO:0000256" key="2">
    <source>
        <dbReference type="SAM" id="MobiDB-lite"/>
    </source>
</evidence>
<gene>
    <name evidence="4" type="ORF">JQS30_02050</name>
</gene>
<dbReference type="InterPro" id="IPR005330">
    <property type="entry name" value="MHYT_dom"/>
</dbReference>
<sequence length="436" mass="47312">MEHLAHVSHFTYGWVNPVMGLGFAFAGSVIALICMSMARRQRRNRLRTKWIAFASMALGGTGIWMMHFAAMIGFNVTVSDVAYDPLITAVSLVVSIGSVAFGLFVVGYGKQSLLKVLIGGPLAGLGVVFMHYSGMAAVNISGTITHDSTYFWASVAIAVVAATVALGFGTWLDNRYAQIGAAALMAVAISSMHYTGMAGIQVTLHNDGRNPVSGIHPIMLILPIMVVATLVIIALLFGLMQRGQDSHKPLSWSEEPTRRQSDLEDETADGTTPPHRRPSPGPTASRQVHNEAEAAQPARPSHQASHTQWDTQAMDPVEIPGNPTAADGATQPQRPMQIYAQQRRIEQAQQRQGTPAPNTPESAPHQQPQPEDGVWAPSYDDPSSRRSSSRKKRNDPEDDDTFHFLKSISQQHPTVSHARQDEIPNPSRYSPTSSGQ</sequence>
<feature type="transmembrane region" description="Helical" evidence="1">
    <location>
        <begin position="220"/>
        <end position="240"/>
    </location>
</feature>
<dbReference type="GO" id="GO:0016020">
    <property type="term" value="C:membrane"/>
    <property type="evidence" value="ECO:0007669"/>
    <property type="project" value="UniProtKB-UniRule"/>
</dbReference>
<organism evidence="4 5">
    <name type="scientific">Natronoglycomyces albus</name>
    <dbReference type="NCBI Taxonomy" id="2811108"/>
    <lineage>
        <taxon>Bacteria</taxon>
        <taxon>Bacillati</taxon>
        <taxon>Actinomycetota</taxon>
        <taxon>Actinomycetes</taxon>
        <taxon>Glycomycetales</taxon>
        <taxon>Glycomycetaceae</taxon>
        <taxon>Natronoglycomyces</taxon>
    </lineage>
</organism>
<dbReference type="RefSeq" id="WP_213171746.1">
    <property type="nucleotide sequence ID" value="NZ_CP070496.1"/>
</dbReference>
<feature type="transmembrane region" description="Helical" evidence="1">
    <location>
        <begin position="150"/>
        <end position="172"/>
    </location>
</feature>
<dbReference type="EMBL" id="CP070496">
    <property type="protein sequence ID" value="QSB05734.1"/>
    <property type="molecule type" value="Genomic_DNA"/>
</dbReference>
<feature type="transmembrane region" description="Helical" evidence="1">
    <location>
        <begin position="116"/>
        <end position="138"/>
    </location>
</feature>
<evidence type="ECO:0000256" key="1">
    <source>
        <dbReference type="PROSITE-ProRule" id="PRU00244"/>
    </source>
</evidence>
<dbReference type="AlphaFoldDB" id="A0A895XK68"/>
<dbReference type="PROSITE" id="PS50924">
    <property type="entry name" value="MHYT"/>
    <property type="match status" value="1"/>
</dbReference>
<accession>A0A895XK68</accession>
<feature type="region of interest" description="Disordered" evidence="2">
    <location>
        <begin position="246"/>
        <end position="309"/>
    </location>
</feature>
<feature type="transmembrane region" description="Helical" evidence="1">
    <location>
        <begin position="86"/>
        <end position="109"/>
    </location>
</feature>
<dbReference type="Proteomes" id="UP000662939">
    <property type="component" value="Chromosome"/>
</dbReference>
<proteinExistence type="predicted"/>
<protein>
    <recommendedName>
        <fullName evidence="3">MHYT domain-containing protein</fullName>
    </recommendedName>
</protein>
<keyword evidence="1" id="KW-0472">Membrane</keyword>
<keyword evidence="1" id="KW-1133">Transmembrane helix</keyword>
<evidence type="ECO:0000313" key="5">
    <source>
        <dbReference type="Proteomes" id="UP000662939"/>
    </source>
</evidence>
<feature type="transmembrane region" description="Helical" evidence="1">
    <location>
        <begin position="20"/>
        <end position="38"/>
    </location>
</feature>
<feature type="compositionally biased region" description="Polar residues" evidence="2">
    <location>
        <begin position="353"/>
        <end position="369"/>
    </location>
</feature>
<dbReference type="PANTHER" id="PTHR35152">
    <property type="entry name" value="DOMAIN SIGNALLING PROTEIN, PUTATIVE (AFU_ORTHOLOGUE AFUA_5G11310)-RELATED"/>
    <property type="match status" value="1"/>
</dbReference>
<feature type="compositionally biased region" description="Low complexity" evidence="2">
    <location>
        <begin position="343"/>
        <end position="352"/>
    </location>
</feature>
<feature type="region of interest" description="Disordered" evidence="2">
    <location>
        <begin position="343"/>
        <end position="436"/>
    </location>
</feature>
<dbReference type="KEGG" id="nav:JQS30_02050"/>
<dbReference type="Pfam" id="PF03707">
    <property type="entry name" value="MHYT"/>
    <property type="match status" value="3"/>
</dbReference>
<evidence type="ECO:0000313" key="4">
    <source>
        <dbReference type="EMBL" id="QSB05734.1"/>
    </source>
</evidence>
<feature type="compositionally biased region" description="Polar residues" evidence="2">
    <location>
        <begin position="427"/>
        <end position="436"/>
    </location>
</feature>
<dbReference type="PANTHER" id="PTHR35152:SF1">
    <property type="entry name" value="DOMAIN SIGNALLING PROTEIN, PUTATIVE (AFU_ORTHOLOGUE AFUA_5G11310)-RELATED"/>
    <property type="match status" value="1"/>
</dbReference>
<reference evidence="4" key="1">
    <citation type="submission" date="2021-02" db="EMBL/GenBank/DDBJ databases">
        <title>Natronoglycomyces albus gen. nov., sp. nov, a haloalkaliphilic actinobacterium from a soda solonchak soil.</title>
        <authorList>
            <person name="Sorokin D.Y."/>
            <person name="Khijniak T.V."/>
            <person name="Zakharycheva A.P."/>
            <person name="Boueva O.V."/>
            <person name="Ariskina E.V."/>
            <person name="Hahnke R.L."/>
            <person name="Bunk B."/>
            <person name="Sproer C."/>
            <person name="Schumann P."/>
            <person name="Evtushenko L.I."/>
            <person name="Kublanov I.V."/>
        </authorList>
    </citation>
    <scope>NUCLEOTIDE SEQUENCE</scope>
    <source>
        <strain evidence="4">DSM 106290</strain>
    </source>
</reference>
<name>A0A895XK68_9ACTN</name>
<keyword evidence="5" id="KW-1185">Reference proteome</keyword>